<feature type="transmembrane region" description="Helical" evidence="8">
    <location>
        <begin position="99"/>
        <end position="121"/>
    </location>
</feature>
<dbReference type="PANTHER" id="PTHR19432:SF64">
    <property type="entry name" value="SUCROSE TRANSPORT PROTEIN SUT1"/>
    <property type="match status" value="1"/>
</dbReference>
<dbReference type="GO" id="GO:0016020">
    <property type="term" value="C:membrane"/>
    <property type="evidence" value="ECO:0007669"/>
    <property type="project" value="UniProtKB-SubCell"/>
</dbReference>
<protein>
    <submittedName>
        <fullName evidence="9">Uncharacterized protein</fullName>
    </submittedName>
</protein>
<proteinExistence type="predicted"/>
<accession>A0A8J5C5D7</accession>
<evidence type="ECO:0000256" key="3">
    <source>
        <dbReference type="ARBA" id="ARBA00022597"/>
    </source>
</evidence>
<evidence type="ECO:0000256" key="6">
    <source>
        <dbReference type="ARBA" id="ARBA00022989"/>
    </source>
</evidence>
<keyword evidence="7 8" id="KW-0472">Membrane</keyword>
<keyword evidence="5" id="KW-0769">Symport</keyword>
<dbReference type="PANTHER" id="PTHR19432">
    <property type="entry name" value="SUGAR TRANSPORTER"/>
    <property type="match status" value="1"/>
</dbReference>
<evidence type="ECO:0000256" key="8">
    <source>
        <dbReference type="SAM" id="Phobius"/>
    </source>
</evidence>
<name>A0A8J5C5D7_ZINOF</name>
<feature type="transmembrane region" description="Helical" evidence="8">
    <location>
        <begin position="27"/>
        <end position="46"/>
    </location>
</feature>
<evidence type="ECO:0000256" key="2">
    <source>
        <dbReference type="ARBA" id="ARBA00022448"/>
    </source>
</evidence>
<comment type="subcellular location">
    <subcellularLocation>
        <location evidence="1">Membrane</location>
        <topology evidence="1">Multi-pass membrane protein</topology>
    </subcellularLocation>
</comment>
<sequence>MSQKIYYGNPKGTNEQNDAYDRGVREGALGLFLNSVVLAISSLSIAPMCRKLGTKVVWAINNFTMFVCMAVICIIGVWSSKEFHSLAQLRLTADPTIRIVSLAFFTILSFSLVVSITFSYLSHVF</sequence>
<evidence type="ECO:0000256" key="7">
    <source>
        <dbReference type="ARBA" id="ARBA00023136"/>
    </source>
</evidence>
<keyword evidence="6 8" id="KW-1133">Transmembrane helix</keyword>
<comment type="caution">
    <text evidence="9">The sequence shown here is derived from an EMBL/GenBank/DDBJ whole genome shotgun (WGS) entry which is preliminary data.</text>
</comment>
<dbReference type="GO" id="GO:0008506">
    <property type="term" value="F:sucrose:proton symporter activity"/>
    <property type="evidence" value="ECO:0007669"/>
    <property type="project" value="TreeGrafter"/>
</dbReference>
<evidence type="ECO:0000313" key="10">
    <source>
        <dbReference type="Proteomes" id="UP000734854"/>
    </source>
</evidence>
<evidence type="ECO:0000313" key="9">
    <source>
        <dbReference type="EMBL" id="KAG6467470.1"/>
    </source>
</evidence>
<gene>
    <name evidence="9" type="ORF">ZIOFF_074726</name>
</gene>
<dbReference type="AlphaFoldDB" id="A0A8J5C5D7"/>
<feature type="transmembrane region" description="Helical" evidence="8">
    <location>
        <begin position="58"/>
        <end position="79"/>
    </location>
</feature>
<evidence type="ECO:0000256" key="1">
    <source>
        <dbReference type="ARBA" id="ARBA00004141"/>
    </source>
</evidence>
<keyword evidence="3" id="KW-0762">Sugar transport</keyword>
<reference evidence="9 10" key="1">
    <citation type="submission" date="2020-08" db="EMBL/GenBank/DDBJ databases">
        <title>Plant Genome Project.</title>
        <authorList>
            <person name="Zhang R.-G."/>
        </authorList>
    </citation>
    <scope>NUCLEOTIDE SEQUENCE [LARGE SCALE GENOMIC DNA]</scope>
    <source>
        <tissue evidence="9">Rhizome</tissue>
    </source>
</reference>
<evidence type="ECO:0000256" key="4">
    <source>
        <dbReference type="ARBA" id="ARBA00022692"/>
    </source>
</evidence>
<keyword evidence="2" id="KW-0813">Transport</keyword>
<organism evidence="9 10">
    <name type="scientific">Zingiber officinale</name>
    <name type="common">Ginger</name>
    <name type="synonym">Amomum zingiber</name>
    <dbReference type="NCBI Taxonomy" id="94328"/>
    <lineage>
        <taxon>Eukaryota</taxon>
        <taxon>Viridiplantae</taxon>
        <taxon>Streptophyta</taxon>
        <taxon>Embryophyta</taxon>
        <taxon>Tracheophyta</taxon>
        <taxon>Spermatophyta</taxon>
        <taxon>Magnoliopsida</taxon>
        <taxon>Liliopsida</taxon>
        <taxon>Zingiberales</taxon>
        <taxon>Zingiberaceae</taxon>
        <taxon>Zingiber</taxon>
    </lineage>
</organism>
<dbReference type="EMBL" id="JACMSC010000044">
    <property type="protein sequence ID" value="KAG6467470.1"/>
    <property type="molecule type" value="Genomic_DNA"/>
</dbReference>
<dbReference type="Proteomes" id="UP000734854">
    <property type="component" value="Unassembled WGS sequence"/>
</dbReference>
<keyword evidence="4 8" id="KW-0812">Transmembrane</keyword>
<evidence type="ECO:0000256" key="5">
    <source>
        <dbReference type="ARBA" id="ARBA00022847"/>
    </source>
</evidence>
<keyword evidence="10" id="KW-1185">Reference proteome</keyword>